<evidence type="ECO:0000313" key="5">
    <source>
        <dbReference type="EMBL" id="RKF41940.1"/>
    </source>
</evidence>
<sequence>MFSLSAQTSRKESGADGLLKVVSLGEKVPADFWTKKHLFYSNGDTIRRSFEQYKGKLLVLDFWFSGCTKCLLHQKEISYFKQKYADSLIVIMVNSKNTKDNYEKIQHMTQQDWFKKLGINNFSSIIDDEYLSQILPSNGYPTYFWINNYGILQLITFRNLLNRNYQAPFIDKKR</sequence>
<keyword evidence="6" id="KW-1185">Reference proteome</keyword>
<protein>
    <recommendedName>
        <fullName evidence="7">Thioredoxin domain-containing protein</fullName>
    </recommendedName>
</protein>
<name>A0A420G9S5_9SPHI</name>
<keyword evidence="3" id="KW-1015">Disulfide bond</keyword>
<dbReference type="CDD" id="cd02966">
    <property type="entry name" value="TlpA_like_family"/>
    <property type="match status" value="1"/>
</dbReference>
<dbReference type="SUPFAM" id="SSF52833">
    <property type="entry name" value="Thioredoxin-like"/>
    <property type="match status" value="1"/>
</dbReference>
<dbReference type="EMBL" id="MCAQ01000001">
    <property type="protein sequence ID" value="RKF41940.1"/>
    <property type="molecule type" value="Genomic_DNA"/>
</dbReference>
<keyword evidence="2" id="KW-0201">Cytochrome c-type biogenesis</keyword>
<comment type="caution">
    <text evidence="5">The sequence shown here is derived from an EMBL/GenBank/DDBJ whole genome shotgun (WGS) entry which is preliminary data.</text>
</comment>
<dbReference type="GO" id="GO:0030313">
    <property type="term" value="C:cell envelope"/>
    <property type="evidence" value="ECO:0007669"/>
    <property type="project" value="UniProtKB-SubCell"/>
</dbReference>
<dbReference type="Gene3D" id="3.40.30.10">
    <property type="entry name" value="Glutaredoxin"/>
    <property type="match status" value="1"/>
</dbReference>
<dbReference type="GO" id="GO:0017004">
    <property type="term" value="P:cytochrome complex assembly"/>
    <property type="evidence" value="ECO:0007669"/>
    <property type="project" value="UniProtKB-KW"/>
</dbReference>
<organism evidence="5 6">
    <name type="scientific">Sphingobacterium siyangense</name>
    <dbReference type="NCBI Taxonomy" id="459529"/>
    <lineage>
        <taxon>Bacteria</taxon>
        <taxon>Pseudomonadati</taxon>
        <taxon>Bacteroidota</taxon>
        <taxon>Sphingobacteriia</taxon>
        <taxon>Sphingobacteriales</taxon>
        <taxon>Sphingobacteriaceae</taxon>
        <taxon>Sphingobacterium</taxon>
    </lineage>
</organism>
<dbReference type="PANTHER" id="PTHR42852">
    <property type="entry name" value="THIOL:DISULFIDE INTERCHANGE PROTEIN DSBE"/>
    <property type="match status" value="1"/>
</dbReference>
<evidence type="ECO:0000313" key="6">
    <source>
        <dbReference type="Proteomes" id="UP000286402"/>
    </source>
</evidence>
<dbReference type="Proteomes" id="UP000286402">
    <property type="component" value="Unassembled WGS sequence"/>
</dbReference>
<dbReference type="PANTHER" id="PTHR42852:SF6">
    <property type="entry name" value="THIOL:DISULFIDE INTERCHANGE PROTEIN DSBE"/>
    <property type="match status" value="1"/>
</dbReference>
<accession>A0A420G9S5</accession>
<evidence type="ECO:0000256" key="1">
    <source>
        <dbReference type="ARBA" id="ARBA00004196"/>
    </source>
</evidence>
<reference evidence="5 6" key="1">
    <citation type="submission" date="2016-07" db="EMBL/GenBank/DDBJ databases">
        <title>Genome analysis of Sphingobacterium siyangense T12B17.</title>
        <authorList>
            <person name="Xu D."/>
            <person name="Su Y."/>
            <person name="Zheng S."/>
        </authorList>
    </citation>
    <scope>NUCLEOTIDE SEQUENCE [LARGE SCALE GENOMIC DNA]</scope>
    <source>
        <strain evidence="5 6">T12B17</strain>
    </source>
</reference>
<evidence type="ECO:0000256" key="3">
    <source>
        <dbReference type="ARBA" id="ARBA00023157"/>
    </source>
</evidence>
<evidence type="ECO:0008006" key="7">
    <source>
        <dbReference type="Google" id="ProtNLM"/>
    </source>
</evidence>
<dbReference type="InterPro" id="IPR036249">
    <property type="entry name" value="Thioredoxin-like_sf"/>
</dbReference>
<comment type="subcellular location">
    <subcellularLocation>
        <location evidence="1">Cell envelope</location>
    </subcellularLocation>
</comment>
<keyword evidence="4" id="KW-0676">Redox-active center</keyword>
<proteinExistence type="predicted"/>
<evidence type="ECO:0000256" key="4">
    <source>
        <dbReference type="ARBA" id="ARBA00023284"/>
    </source>
</evidence>
<gene>
    <name evidence="5" type="ORF">BCY89_00025</name>
</gene>
<evidence type="ECO:0000256" key="2">
    <source>
        <dbReference type="ARBA" id="ARBA00022748"/>
    </source>
</evidence>
<dbReference type="InterPro" id="IPR050553">
    <property type="entry name" value="Thioredoxin_ResA/DsbE_sf"/>
</dbReference>
<dbReference type="AlphaFoldDB" id="A0A420G9S5"/>